<reference evidence="3" key="1">
    <citation type="journal article" date="2019" name="Int. J. Syst. Evol. Microbiol.">
        <title>The Global Catalogue of Microorganisms (GCM) 10K type strain sequencing project: providing services to taxonomists for standard genome sequencing and annotation.</title>
        <authorList>
            <consortium name="The Broad Institute Genomics Platform"/>
            <consortium name="The Broad Institute Genome Sequencing Center for Infectious Disease"/>
            <person name="Wu L."/>
            <person name="Ma J."/>
        </authorList>
    </citation>
    <scope>NUCLEOTIDE SEQUENCE [LARGE SCALE GENOMIC DNA]</scope>
    <source>
        <strain evidence="3">JCM 14718</strain>
    </source>
</reference>
<dbReference type="EMBL" id="BAAANY010000013">
    <property type="protein sequence ID" value="GAA1685861.1"/>
    <property type="molecule type" value="Genomic_DNA"/>
</dbReference>
<keyword evidence="3" id="KW-1185">Reference proteome</keyword>
<keyword evidence="1" id="KW-0472">Membrane</keyword>
<gene>
    <name evidence="2" type="ORF">GCM10009765_38950</name>
</gene>
<organism evidence="2 3">
    <name type="scientific">Fodinicola feengrottensis</name>
    <dbReference type="NCBI Taxonomy" id="435914"/>
    <lineage>
        <taxon>Bacteria</taxon>
        <taxon>Bacillati</taxon>
        <taxon>Actinomycetota</taxon>
        <taxon>Actinomycetes</taxon>
        <taxon>Mycobacteriales</taxon>
        <taxon>Fodinicola</taxon>
    </lineage>
</organism>
<evidence type="ECO:0008006" key="4">
    <source>
        <dbReference type="Google" id="ProtNLM"/>
    </source>
</evidence>
<keyword evidence="1" id="KW-0812">Transmembrane</keyword>
<comment type="caution">
    <text evidence="2">The sequence shown here is derived from an EMBL/GenBank/DDBJ whole genome shotgun (WGS) entry which is preliminary data.</text>
</comment>
<sequence length="250" mass="26065">MVTSVETRQDSGIGAPSEQRQEFLKAFREQGWARPGVERPTARTHVTLIVATVATLFALLAGVAMQLIKPVPLKDKTPAAAASPAAVGTYAASTGWDCTVATDRGFTVDGRQSTWVTIGQGGWAQDGCHGDFEAVPFAGTGAAKTPTFQWWFRPPDAMKRCQVLVFTPVPDTSVYQPVHAATYSVLDGSGGAEIARFTVDQTTAAGTWTPHGTYPVGSGGVTVQLSAAGLSPSARAGIAVAQVTVRCTAA</sequence>
<proteinExistence type="predicted"/>
<evidence type="ECO:0000313" key="3">
    <source>
        <dbReference type="Proteomes" id="UP001500618"/>
    </source>
</evidence>
<evidence type="ECO:0000256" key="1">
    <source>
        <dbReference type="SAM" id="Phobius"/>
    </source>
</evidence>
<accession>A0ABP4TCT1</accession>
<evidence type="ECO:0000313" key="2">
    <source>
        <dbReference type="EMBL" id="GAA1685861.1"/>
    </source>
</evidence>
<protein>
    <recommendedName>
        <fullName evidence="4">Ig-like domain-containing protein</fullName>
    </recommendedName>
</protein>
<name>A0ABP4TCT1_9ACTN</name>
<feature type="transmembrane region" description="Helical" evidence="1">
    <location>
        <begin position="46"/>
        <end position="68"/>
    </location>
</feature>
<keyword evidence="1" id="KW-1133">Transmembrane helix</keyword>
<dbReference type="Proteomes" id="UP001500618">
    <property type="component" value="Unassembled WGS sequence"/>
</dbReference>